<proteinExistence type="predicted"/>
<feature type="transmembrane region" description="Helical" evidence="1">
    <location>
        <begin position="69"/>
        <end position="89"/>
    </location>
</feature>
<accession>A0A4P7Y5E9</accession>
<feature type="transmembrane region" description="Helical" evidence="1">
    <location>
        <begin position="30"/>
        <end position="49"/>
    </location>
</feature>
<gene>
    <name evidence="2" type="ORF">E4167_13680</name>
</gene>
<evidence type="ECO:0000313" key="3">
    <source>
        <dbReference type="Proteomes" id="UP000298274"/>
    </source>
</evidence>
<dbReference type="EMBL" id="CP039631">
    <property type="protein sequence ID" value="QCG66051.1"/>
    <property type="molecule type" value="Genomic_DNA"/>
</dbReference>
<keyword evidence="1" id="KW-1133">Transmembrane helix</keyword>
<organism evidence="2 3">
    <name type="scientific">Pseudomonas veronii</name>
    <dbReference type="NCBI Taxonomy" id="76761"/>
    <lineage>
        <taxon>Bacteria</taxon>
        <taxon>Pseudomonadati</taxon>
        <taxon>Pseudomonadota</taxon>
        <taxon>Gammaproteobacteria</taxon>
        <taxon>Pseudomonadales</taxon>
        <taxon>Pseudomonadaceae</taxon>
        <taxon>Pseudomonas</taxon>
    </lineage>
</organism>
<dbReference type="Proteomes" id="UP000298274">
    <property type="component" value="Chromosome"/>
</dbReference>
<evidence type="ECO:0000313" key="2">
    <source>
        <dbReference type="EMBL" id="QCG66051.1"/>
    </source>
</evidence>
<reference evidence="3" key="1">
    <citation type="submission" date="2019-04" db="EMBL/GenBank/DDBJ databases">
        <title>Complete genome sequence of Pseudomonas veronii strain PVy, a versatile degrader capable of using multiple contaminants as sole carbon sources.</title>
        <authorList>
            <person name="Lopez-Echartea E."/>
            <person name="Ridl J."/>
            <person name="Pajer P."/>
            <person name="Strejcek M."/>
            <person name="Suman J."/>
            <person name="Uhlik O."/>
        </authorList>
    </citation>
    <scope>NUCLEOTIDE SEQUENCE [LARGE SCALE GENOMIC DNA]</scope>
    <source>
        <strain evidence="3">Pvy</strain>
    </source>
</reference>
<protein>
    <submittedName>
        <fullName evidence="2">Uncharacterized protein</fullName>
    </submittedName>
</protein>
<keyword evidence="1" id="KW-0472">Membrane</keyword>
<dbReference type="RefSeq" id="WP_141123198.1">
    <property type="nucleotide sequence ID" value="NZ_CP039631.3"/>
</dbReference>
<sequence>MFVISSPVFANTSLDEASASYNRAELVGTFIQVVRYVGYFLGVLTFILMGYKMLDLGGSGKDVKRQTTVVYAVAAVLFLNAGLGLGLIISSWGGNYEQPCFIASEKDGFSSTCFNNEMSELAGELRARVEKLSSDSTAKIFWDNLKFIVSVFQLIGLIYFFVGVHGLVQVSNGSAKDSGYGKPIITMFASALIVDLPHTFQMLQATIRQVGINF</sequence>
<keyword evidence="1" id="KW-0812">Transmembrane</keyword>
<feature type="transmembrane region" description="Helical" evidence="1">
    <location>
        <begin position="147"/>
        <end position="168"/>
    </location>
</feature>
<name>A0A4P7Y5E9_PSEVE</name>
<dbReference type="AlphaFoldDB" id="A0A4P7Y5E9"/>
<evidence type="ECO:0000256" key="1">
    <source>
        <dbReference type="SAM" id="Phobius"/>
    </source>
</evidence>